<keyword evidence="2" id="KW-0378">Hydrolase</keyword>
<gene>
    <name evidence="2" type="ORF">LPMP_356730</name>
</gene>
<evidence type="ECO:0000313" key="2">
    <source>
        <dbReference type="EMBL" id="AIO02801.1"/>
    </source>
</evidence>
<dbReference type="InterPro" id="IPR002925">
    <property type="entry name" value="Dienelactn_hydro"/>
</dbReference>
<dbReference type="GO" id="GO:0016787">
    <property type="term" value="F:hydrolase activity"/>
    <property type="evidence" value="ECO:0007669"/>
    <property type="project" value="UniProtKB-KW"/>
</dbReference>
<proteinExistence type="predicted"/>
<dbReference type="PANTHER" id="PTHR17630">
    <property type="entry name" value="DIENELACTONE HYDROLASE"/>
    <property type="match status" value="1"/>
</dbReference>
<dbReference type="RefSeq" id="XP_010703601.1">
    <property type="nucleotide sequence ID" value="XM_010705299.1"/>
</dbReference>
<dbReference type="AlphaFoldDB" id="A0A088S3N5"/>
<dbReference type="KEGG" id="lpan:LPMP_356730"/>
<dbReference type="EMBL" id="CP009404">
    <property type="protein sequence ID" value="AIO02801.1"/>
    <property type="molecule type" value="Genomic_DNA"/>
</dbReference>
<sequence>MSSEDPNRCCPTEKGPAKCDYTPVGGDFYMVGPHNSKAGVVVVSDIFGMLANSKRLADMLAEQGYLVVMPDFFGAQAWPMSEWPADFESARWIQHKAKISKFDTFAPRMENAIALLRQMGCAKVGIIGMCWGANLTFMMAAQGKIDAAATAHPVNLTSDNVKAAKVPVLVMPSKDEPPMDEVEAAIDAHSVAPHVYVRFGSLPHGFFGARYDPDAYTPEERKDVETARGLLVDFFNKSLH</sequence>
<dbReference type="VEuPathDB" id="TriTrypDB:LPMP_356730"/>
<accession>A0A088S3N5</accession>
<dbReference type="Gene3D" id="3.40.50.1820">
    <property type="entry name" value="alpha/beta hydrolase"/>
    <property type="match status" value="1"/>
</dbReference>
<protein>
    <submittedName>
        <fullName evidence="2">Dienelactone hydrolase, putative</fullName>
    </submittedName>
</protein>
<dbReference type="PANTHER" id="PTHR17630:SF44">
    <property type="entry name" value="PROTEIN AIM2"/>
    <property type="match status" value="1"/>
</dbReference>
<dbReference type="VEuPathDB" id="TriTrypDB:LPAL13_350076900"/>
<dbReference type="InterPro" id="IPR029058">
    <property type="entry name" value="AB_hydrolase_fold"/>
</dbReference>
<keyword evidence="3" id="KW-1185">Reference proteome</keyword>
<name>A0A088S3N5_LEIPA</name>
<dbReference type="GeneID" id="22579701"/>
<dbReference type="eggNOG" id="KOG3043">
    <property type="taxonomic scope" value="Eukaryota"/>
</dbReference>
<dbReference type="SUPFAM" id="SSF53474">
    <property type="entry name" value="alpha/beta-Hydrolases"/>
    <property type="match status" value="1"/>
</dbReference>
<feature type="domain" description="Dienelactone hydrolase" evidence="1">
    <location>
        <begin position="29"/>
        <end position="237"/>
    </location>
</feature>
<dbReference type="Proteomes" id="UP000063063">
    <property type="component" value="Chromosome 35"/>
</dbReference>
<reference evidence="2 3" key="1">
    <citation type="journal article" date="2015" name="Sci. Rep.">
        <title>The genome of Leishmania panamensis: insights into genomics of the L. (Viannia) subgenus.</title>
        <authorList>
            <person name="Llanes A."/>
            <person name="Restrepo C.M."/>
            <person name="Vecchio G.D."/>
            <person name="Anguizola F.J."/>
            <person name="Lleonart R."/>
        </authorList>
    </citation>
    <scope>NUCLEOTIDE SEQUENCE [LARGE SCALE GENOMIC DNA]</scope>
    <source>
        <strain evidence="2 3">MHOM/PA/94/PSC-1</strain>
    </source>
</reference>
<dbReference type="OrthoDB" id="2147163at2759"/>
<dbReference type="Pfam" id="PF01738">
    <property type="entry name" value="DLH"/>
    <property type="match status" value="1"/>
</dbReference>
<organism evidence="2 3">
    <name type="scientific">Leishmania panamensis</name>
    <dbReference type="NCBI Taxonomy" id="5679"/>
    <lineage>
        <taxon>Eukaryota</taxon>
        <taxon>Discoba</taxon>
        <taxon>Euglenozoa</taxon>
        <taxon>Kinetoplastea</taxon>
        <taxon>Metakinetoplastina</taxon>
        <taxon>Trypanosomatida</taxon>
        <taxon>Trypanosomatidae</taxon>
        <taxon>Leishmaniinae</taxon>
        <taxon>Leishmania</taxon>
        <taxon>Leishmania guyanensis species complex</taxon>
    </lineage>
</organism>
<evidence type="ECO:0000259" key="1">
    <source>
        <dbReference type="Pfam" id="PF01738"/>
    </source>
</evidence>
<evidence type="ECO:0000313" key="3">
    <source>
        <dbReference type="Proteomes" id="UP000063063"/>
    </source>
</evidence>